<dbReference type="EMBL" id="JAWWNJ010000058">
    <property type="protein sequence ID" value="KAK7013953.1"/>
    <property type="molecule type" value="Genomic_DNA"/>
</dbReference>
<organism evidence="1 2">
    <name type="scientific">Favolaschia claudopus</name>
    <dbReference type="NCBI Taxonomy" id="2862362"/>
    <lineage>
        <taxon>Eukaryota</taxon>
        <taxon>Fungi</taxon>
        <taxon>Dikarya</taxon>
        <taxon>Basidiomycota</taxon>
        <taxon>Agaricomycotina</taxon>
        <taxon>Agaricomycetes</taxon>
        <taxon>Agaricomycetidae</taxon>
        <taxon>Agaricales</taxon>
        <taxon>Marasmiineae</taxon>
        <taxon>Mycenaceae</taxon>
        <taxon>Favolaschia</taxon>
    </lineage>
</organism>
<sequence>MPLVFRYIHYTAAASIDSLLNHLLSRQKPSGPSYTRIQHIRLSQKSVVAPSPACSLPTPASPTPRLVVFSRPHLLLSSAHADRALTSLLQVACDSSFIWPIALSISINPFTSRLRADIPSIRLSSAPDALRARMEAIRMCEEAPSVRWRANGLSSDEDSLTSFLSSLLWYGWTRLLDEPMGRICGLRSTGGHSTNKSEVGGVRCTPHPRQCFHVNALLQLPSFTC</sequence>
<protein>
    <submittedName>
        <fullName evidence="1">Uncharacterized protein</fullName>
    </submittedName>
</protein>
<gene>
    <name evidence="1" type="ORF">R3P38DRAFT_3575414</name>
</gene>
<comment type="caution">
    <text evidence="1">The sequence shown here is derived from an EMBL/GenBank/DDBJ whole genome shotgun (WGS) entry which is preliminary data.</text>
</comment>
<dbReference type="AlphaFoldDB" id="A0AAW0APG0"/>
<evidence type="ECO:0000313" key="1">
    <source>
        <dbReference type="EMBL" id="KAK7013953.1"/>
    </source>
</evidence>
<evidence type="ECO:0000313" key="2">
    <source>
        <dbReference type="Proteomes" id="UP001362999"/>
    </source>
</evidence>
<proteinExistence type="predicted"/>
<keyword evidence="2" id="KW-1185">Reference proteome</keyword>
<dbReference type="Proteomes" id="UP001362999">
    <property type="component" value="Unassembled WGS sequence"/>
</dbReference>
<name>A0AAW0APG0_9AGAR</name>
<reference evidence="1 2" key="1">
    <citation type="journal article" date="2024" name="J Genomics">
        <title>Draft genome sequencing and assembly of Favolaschia claudopus CIRM-BRFM 2984 isolated from oak limbs.</title>
        <authorList>
            <person name="Navarro D."/>
            <person name="Drula E."/>
            <person name="Chaduli D."/>
            <person name="Cazenave R."/>
            <person name="Ahrendt S."/>
            <person name="Wang J."/>
            <person name="Lipzen A."/>
            <person name="Daum C."/>
            <person name="Barry K."/>
            <person name="Grigoriev I.V."/>
            <person name="Favel A."/>
            <person name="Rosso M.N."/>
            <person name="Martin F."/>
        </authorList>
    </citation>
    <scope>NUCLEOTIDE SEQUENCE [LARGE SCALE GENOMIC DNA]</scope>
    <source>
        <strain evidence="1 2">CIRM-BRFM 2984</strain>
    </source>
</reference>
<accession>A0AAW0APG0</accession>